<dbReference type="PANTHER" id="PTHR30483">
    <property type="entry name" value="LEUCINE-SPECIFIC-BINDING PROTEIN"/>
    <property type="match status" value="1"/>
</dbReference>
<name>A0AAN0ME43_9ACTN</name>
<dbReference type="InterPro" id="IPR028082">
    <property type="entry name" value="Peripla_BP_I"/>
</dbReference>
<dbReference type="InterPro" id="IPR028081">
    <property type="entry name" value="Leu-bd"/>
</dbReference>
<organism evidence="5 6">
    <name type="scientific">Brooklawnia propionicigenes</name>
    <dbReference type="NCBI Taxonomy" id="3041175"/>
    <lineage>
        <taxon>Bacteria</taxon>
        <taxon>Bacillati</taxon>
        <taxon>Actinomycetota</taxon>
        <taxon>Actinomycetes</taxon>
        <taxon>Propionibacteriales</taxon>
        <taxon>Propionibacteriaceae</taxon>
        <taxon>Brooklawnia</taxon>
    </lineage>
</organism>
<dbReference type="RefSeq" id="WP_286266450.1">
    <property type="nucleotide sequence ID" value="NZ_AP028056.1"/>
</dbReference>
<dbReference type="Pfam" id="PF13458">
    <property type="entry name" value="Peripla_BP_6"/>
    <property type="match status" value="1"/>
</dbReference>
<dbReference type="Proteomes" id="UP001431656">
    <property type="component" value="Chromosome"/>
</dbReference>
<dbReference type="PANTHER" id="PTHR30483:SF6">
    <property type="entry name" value="PERIPLASMIC BINDING PROTEIN OF ABC TRANSPORTER FOR NATURAL AMINO ACIDS"/>
    <property type="match status" value="1"/>
</dbReference>
<dbReference type="KEGG" id="broo:brsh051_00590"/>
<dbReference type="PROSITE" id="PS51257">
    <property type="entry name" value="PROKAR_LIPOPROTEIN"/>
    <property type="match status" value="1"/>
</dbReference>
<dbReference type="InterPro" id="IPR051010">
    <property type="entry name" value="BCAA_transport"/>
</dbReference>
<comment type="similarity">
    <text evidence="1">Belongs to the leucine-binding protein family.</text>
</comment>
<evidence type="ECO:0000256" key="3">
    <source>
        <dbReference type="SAM" id="SignalP"/>
    </source>
</evidence>
<dbReference type="Gene3D" id="3.40.50.2300">
    <property type="match status" value="2"/>
</dbReference>
<sequence length="390" mass="40551">MRRPMLLVTGLLTGLALLTGCDSTVGTQQHLGDTVRLGVNVEQSGDLASYGDSMTKGIQVAVDQANSSGGVRGRQIQLITMDNQGNSGKAVATATTLMSQQRALSVIGPVSDGLFALTLPVADHQQIPVISGSACDANRLNDENGKVYQFGFRTCLGLDQQGAAMATFAHSNLAASTAAVFRTADTGFANEFADAFTDAFTADGGTVGVQDAFPAGETDYSRFVDIMRSSPTDVVYVAAQAPEAASLIRTLREAGIDNPILASGDMNAPAANEIAGPDALNRVYFVSQFSALDTDNAVAQNFLNAYRQAYGADPDTHAAMAYDAILLAIYGIDRADELTGINVQRALATARNIDGAGGKFSIGQGHQVVKDALVVELADGAPVSVTHVAP</sequence>
<feature type="chain" id="PRO_5042872715" evidence="3">
    <location>
        <begin position="20"/>
        <end position="390"/>
    </location>
</feature>
<keyword evidence="2 3" id="KW-0732">Signal</keyword>
<accession>A0AAN0ME43</accession>
<feature type="domain" description="Leucine-binding protein" evidence="4">
    <location>
        <begin position="34"/>
        <end position="380"/>
    </location>
</feature>
<gene>
    <name evidence="5" type="ORF">brsh051_00590</name>
</gene>
<feature type="signal peptide" evidence="3">
    <location>
        <begin position="1"/>
        <end position="19"/>
    </location>
</feature>
<reference evidence="5" key="1">
    <citation type="journal article" date="2024" name="Int. J. Syst. Evol. Microbiol.">
        <title>Brooklawnia propionicigenes sp. nov., a facultatively anaerobic, propionate-producing bacterium isolated from a methanogenic reactor treating waste from cattle farms.</title>
        <authorList>
            <person name="Akita Y."/>
            <person name="Ueki A."/>
            <person name="Tonouchi A."/>
            <person name="Sugawara Y."/>
            <person name="Honma S."/>
            <person name="Kaku N."/>
            <person name="Ueki K."/>
        </authorList>
    </citation>
    <scope>NUCLEOTIDE SEQUENCE</scope>
    <source>
        <strain evidence="5">SH051</strain>
    </source>
</reference>
<dbReference type="EMBL" id="AP028056">
    <property type="protein sequence ID" value="BEH00778.1"/>
    <property type="molecule type" value="Genomic_DNA"/>
</dbReference>
<dbReference type="CDD" id="cd06347">
    <property type="entry name" value="PBP1_ABC_LivK_ligand_binding-like"/>
    <property type="match status" value="1"/>
</dbReference>
<evidence type="ECO:0000259" key="4">
    <source>
        <dbReference type="Pfam" id="PF13458"/>
    </source>
</evidence>
<dbReference type="AlphaFoldDB" id="A0AAN0ME43"/>
<proteinExistence type="inferred from homology"/>
<evidence type="ECO:0000256" key="1">
    <source>
        <dbReference type="ARBA" id="ARBA00010062"/>
    </source>
</evidence>
<evidence type="ECO:0000256" key="2">
    <source>
        <dbReference type="ARBA" id="ARBA00022729"/>
    </source>
</evidence>
<dbReference type="SUPFAM" id="SSF53822">
    <property type="entry name" value="Periplasmic binding protein-like I"/>
    <property type="match status" value="1"/>
</dbReference>
<protein>
    <submittedName>
        <fullName evidence="5">ABC transporter substrate-binding protein</fullName>
    </submittedName>
</protein>
<evidence type="ECO:0000313" key="5">
    <source>
        <dbReference type="EMBL" id="BEH00778.1"/>
    </source>
</evidence>
<keyword evidence="6" id="KW-1185">Reference proteome</keyword>
<evidence type="ECO:0000313" key="6">
    <source>
        <dbReference type="Proteomes" id="UP001431656"/>
    </source>
</evidence>